<comment type="pathway">
    <text evidence="1">Mycotoxin biosynthesis.</text>
</comment>
<keyword evidence="3" id="KW-1133">Transmembrane helix</keyword>
<reference evidence="4" key="1">
    <citation type="journal article" date="2019" name="Environ. Microbiol.">
        <title>Fungal ecological strategies reflected in gene transcription - a case study of two litter decomposers.</title>
        <authorList>
            <person name="Barbi F."/>
            <person name="Kohler A."/>
            <person name="Barry K."/>
            <person name="Baskaran P."/>
            <person name="Daum C."/>
            <person name="Fauchery L."/>
            <person name="Ihrmark K."/>
            <person name="Kuo A."/>
            <person name="LaButti K."/>
            <person name="Lipzen A."/>
            <person name="Morin E."/>
            <person name="Grigoriev I.V."/>
            <person name="Henrissat B."/>
            <person name="Lindahl B."/>
            <person name="Martin F."/>
        </authorList>
    </citation>
    <scope>NUCLEOTIDE SEQUENCE</scope>
    <source>
        <strain evidence="4">JB14</strain>
    </source>
</reference>
<gene>
    <name evidence="4" type="ORF">BT96DRAFT_1018201</name>
</gene>
<evidence type="ECO:0000256" key="3">
    <source>
        <dbReference type="SAM" id="Phobius"/>
    </source>
</evidence>
<dbReference type="PANTHER" id="PTHR33365">
    <property type="entry name" value="YALI0B05434P"/>
    <property type="match status" value="1"/>
</dbReference>
<evidence type="ECO:0000256" key="2">
    <source>
        <dbReference type="ARBA" id="ARBA00035112"/>
    </source>
</evidence>
<dbReference type="AlphaFoldDB" id="A0A6A4HSJ7"/>
<organism evidence="4 5">
    <name type="scientific">Gymnopus androsaceus JB14</name>
    <dbReference type="NCBI Taxonomy" id="1447944"/>
    <lineage>
        <taxon>Eukaryota</taxon>
        <taxon>Fungi</taxon>
        <taxon>Dikarya</taxon>
        <taxon>Basidiomycota</taxon>
        <taxon>Agaricomycotina</taxon>
        <taxon>Agaricomycetes</taxon>
        <taxon>Agaricomycetidae</taxon>
        <taxon>Agaricales</taxon>
        <taxon>Marasmiineae</taxon>
        <taxon>Omphalotaceae</taxon>
        <taxon>Gymnopus</taxon>
    </lineage>
</organism>
<evidence type="ECO:0000256" key="1">
    <source>
        <dbReference type="ARBA" id="ARBA00004685"/>
    </source>
</evidence>
<dbReference type="Proteomes" id="UP000799118">
    <property type="component" value="Unassembled WGS sequence"/>
</dbReference>
<dbReference type="PANTHER" id="PTHR33365:SF4">
    <property type="entry name" value="CYCLOCHLOROTINE BIOSYNTHESIS PROTEIN O"/>
    <property type="match status" value="1"/>
</dbReference>
<dbReference type="EMBL" id="ML769446">
    <property type="protein sequence ID" value="KAE9401369.1"/>
    <property type="molecule type" value="Genomic_DNA"/>
</dbReference>
<evidence type="ECO:0000313" key="4">
    <source>
        <dbReference type="EMBL" id="KAE9401369.1"/>
    </source>
</evidence>
<sequence>MGSAKYTPLDLDDSKNNSQEDLLIMERNYARHRMWQLLGNGLLLLTSAIIFALSRHIALPIPTDVECSKLFSTPSPAQQAIKYQTVKFNGTFDFPSIYRGLPNPVLDAAWDSISINVKATRMDKNVLEKIGKKETSSLVKFLEEDGGGFMASYEMSHQLHCLNILRKYTYREYYQDSDNSFHDKADTFRAHLDHCIEMILYLK</sequence>
<dbReference type="Pfam" id="PF11807">
    <property type="entry name" value="UstYa"/>
    <property type="match status" value="1"/>
</dbReference>
<evidence type="ECO:0000313" key="5">
    <source>
        <dbReference type="Proteomes" id="UP000799118"/>
    </source>
</evidence>
<proteinExistence type="inferred from homology"/>
<dbReference type="GO" id="GO:0043386">
    <property type="term" value="P:mycotoxin biosynthetic process"/>
    <property type="evidence" value="ECO:0007669"/>
    <property type="project" value="InterPro"/>
</dbReference>
<keyword evidence="3" id="KW-0812">Transmembrane</keyword>
<keyword evidence="3" id="KW-0472">Membrane</keyword>
<keyword evidence="5" id="KW-1185">Reference proteome</keyword>
<feature type="transmembrane region" description="Helical" evidence="3">
    <location>
        <begin position="34"/>
        <end position="53"/>
    </location>
</feature>
<comment type="similarity">
    <text evidence="2">Belongs to the ustYa family.</text>
</comment>
<protein>
    <submittedName>
        <fullName evidence="4">Uncharacterized protein</fullName>
    </submittedName>
</protein>
<dbReference type="OrthoDB" id="3687641at2759"/>
<name>A0A6A4HSJ7_9AGAR</name>
<accession>A0A6A4HSJ7</accession>
<dbReference type="InterPro" id="IPR021765">
    <property type="entry name" value="UstYa-like"/>
</dbReference>